<dbReference type="PROSITE" id="PS51779">
    <property type="entry name" value="POTRA"/>
    <property type="match status" value="1"/>
</dbReference>
<keyword evidence="7" id="KW-0131">Cell cycle</keyword>
<evidence type="ECO:0000256" key="5">
    <source>
        <dbReference type="ARBA" id="ARBA00022989"/>
    </source>
</evidence>
<dbReference type="Proteomes" id="UP000216533">
    <property type="component" value="Unassembled WGS sequence"/>
</dbReference>
<reference evidence="10 11" key="1">
    <citation type="submission" date="2017-07" db="EMBL/GenBank/DDBJ databases">
        <title>Draft whole genome sequences of clinical Proprionibacteriaceae strains.</title>
        <authorList>
            <person name="Bernier A.-M."/>
            <person name="Bernard K."/>
            <person name="Domingo M.-C."/>
        </authorList>
    </citation>
    <scope>NUCLEOTIDE SEQUENCE [LARGE SCALE GENOMIC DNA]</scope>
    <source>
        <strain evidence="10 11">NML 160184</strain>
    </source>
</reference>
<feature type="domain" description="POTRA" evidence="9">
    <location>
        <begin position="52"/>
        <end position="120"/>
    </location>
</feature>
<dbReference type="InterPro" id="IPR034746">
    <property type="entry name" value="POTRA"/>
</dbReference>
<dbReference type="GO" id="GO:0005886">
    <property type="term" value="C:plasma membrane"/>
    <property type="evidence" value="ECO:0007669"/>
    <property type="project" value="TreeGrafter"/>
</dbReference>
<evidence type="ECO:0000256" key="7">
    <source>
        <dbReference type="ARBA" id="ARBA00023306"/>
    </source>
</evidence>
<dbReference type="InterPro" id="IPR050487">
    <property type="entry name" value="FtsQ_DivIB"/>
</dbReference>
<name>A0A255E9U5_9ACTN</name>
<keyword evidence="3 10" id="KW-0132">Cell division</keyword>
<evidence type="ECO:0000256" key="3">
    <source>
        <dbReference type="ARBA" id="ARBA00022618"/>
    </source>
</evidence>
<dbReference type="InterPro" id="IPR005548">
    <property type="entry name" value="Cell_div_FtsQ/DivIB_C"/>
</dbReference>
<dbReference type="PANTHER" id="PTHR37820">
    <property type="entry name" value="CELL DIVISION PROTEIN DIVIB"/>
    <property type="match status" value="1"/>
</dbReference>
<comment type="subcellular location">
    <subcellularLocation>
        <location evidence="1">Membrane</location>
    </subcellularLocation>
</comment>
<dbReference type="PANTHER" id="PTHR37820:SF1">
    <property type="entry name" value="CELL DIVISION PROTEIN FTSQ"/>
    <property type="match status" value="1"/>
</dbReference>
<proteinExistence type="predicted"/>
<dbReference type="EMBL" id="NMVI01000013">
    <property type="protein sequence ID" value="OYN88329.1"/>
    <property type="molecule type" value="Genomic_DNA"/>
</dbReference>
<keyword evidence="6 8" id="KW-0472">Membrane</keyword>
<evidence type="ECO:0000313" key="11">
    <source>
        <dbReference type="Proteomes" id="UP000216533"/>
    </source>
</evidence>
<keyword evidence="5 8" id="KW-1133">Transmembrane helix</keyword>
<dbReference type="Pfam" id="PF03799">
    <property type="entry name" value="FtsQ_DivIB_C"/>
    <property type="match status" value="1"/>
</dbReference>
<comment type="caution">
    <text evidence="10">The sequence shown here is derived from an EMBL/GenBank/DDBJ whole genome shotgun (WGS) entry which is preliminary data.</text>
</comment>
<dbReference type="GO" id="GO:0051301">
    <property type="term" value="P:cell division"/>
    <property type="evidence" value="ECO:0007669"/>
    <property type="project" value="UniProtKB-KW"/>
</dbReference>
<evidence type="ECO:0000259" key="9">
    <source>
        <dbReference type="PROSITE" id="PS51779"/>
    </source>
</evidence>
<sequence length="242" mass="26465">MPERRVPVDASFARARKRRRSRRRVLKITAIATAIVVALGGLIYLVGFSPLIVTKKVTVEGADALSPEEIEQVAAAPMNVPLVRVRTEAIAARVQNLPVVREAEVDVVWPDTVRIRVVERQPVFIVRTDDVDRYVDDQGVAYTTVEGDPEPDLIVVDAALGDSRVLSDVVTVVQSLSPELRAEVETITAESPDGITLHLREKRTVEWGSAADSELKSQVATALIRTPATWINVTAPGHPSTR</sequence>
<accession>A0A255E9U5</accession>
<keyword evidence="4 8" id="KW-0812">Transmembrane</keyword>
<keyword evidence="2" id="KW-1003">Cell membrane</keyword>
<dbReference type="AlphaFoldDB" id="A0A255E9U5"/>
<evidence type="ECO:0000313" key="10">
    <source>
        <dbReference type="EMBL" id="OYN88329.1"/>
    </source>
</evidence>
<evidence type="ECO:0000256" key="4">
    <source>
        <dbReference type="ARBA" id="ARBA00022692"/>
    </source>
</evidence>
<protein>
    <submittedName>
        <fullName evidence="10">Cell division protein FtsQ</fullName>
    </submittedName>
</protein>
<evidence type="ECO:0000256" key="8">
    <source>
        <dbReference type="SAM" id="Phobius"/>
    </source>
</evidence>
<feature type="transmembrane region" description="Helical" evidence="8">
    <location>
        <begin position="25"/>
        <end position="46"/>
    </location>
</feature>
<dbReference type="InterPro" id="IPR013685">
    <property type="entry name" value="POTRA_FtsQ_type"/>
</dbReference>
<evidence type="ECO:0000256" key="1">
    <source>
        <dbReference type="ARBA" id="ARBA00004370"/>
    </source>
</evidence>
<dbReference type="Gene3D" id="3.10.20.310">
    <property type="entry name" value="membrane protein fhac"/>
    <property type="match status" value="1"/>
</dbReference>
<gene>
    <name evidence="10" type="ORF">CGZ92_05210</name>
</gene>
<dbReference type="RefSeq" id="WP_094450316.1">
    <property type="nucleotide sequence ID" value="NZ_NMVI01000013.1"/>
</dbReference>
<dbReference type="Pfam" id="PF08478">
    <property type="entry name" value="POTRA_1"/>
    <property type="match status" value="1"/>
</dbReference>
<evidence type="ECO:0000256" key="6">
    <source>
        <dbReference type="ARBA" id="ARBA00023136"/>
    </source>
</evidence>
<evidence type="ECO:0000256" key="2">
    <source>
        <dbReference type="ARBA" id="ARBA00022475"/>
    </source>
</evidence>
<organism evidence="10 11">
    <name type="scientific">Parenemella sanctibonifatiensis</name>
    <dbReference type="NCBI Taxonomy" id="2016505"/>
    <lineage>
        <taxon>Bacteria</taxon>
        <taxon>Bacillati</taxon>
        <taxon>Actinomycetota</taxon>
        <taxon>Actinomycetes</taxon>
        <taxon>Propionibacteriales</taxon>
        <taxon>Propionibacteriaceae</taxon>
        <taxon>Parenemella</taxon>
    </lineage>
</organism>